<sequence>MTFARPPASTWELYHKLKVHPNWGYVIYRTSYSPESDAHFSTAVKYVEASVKKSFFRECASKNESSPGVDPAIYEEIWAKHSSTVMEDAALFDGASIDSIRAHFEAWVDMQGQRDSFNKYRMCIVIDEECLQTLLGTSAEALEQETEYKRDETKRYVKVLEAWPNVDQYDTFPGWMKCWTRALWDLWTMICDGDEMSMSWEKIDDFCPEVYCG</sequence>
<dbReference type="EMBL" id="CAJVRC010000859">
    <property type="protein sequence ID" value="CAG8897264.1"/>
    <property type="molecule type" value="Genomic_DNA"/>
</dbReference>
<gene>
    <name evidence="1" type="ORF">PEGY_LOCUS4710</name>
</gene>
<dbReference type="OrthoDB" id="4424523at2759"/>
<protein>
    <submittedName>
        <fullName evidence="1">Uncharacterized protein</fullName>
    </submittedName>
</protein>
<comment type="caution">
    <text evidence="1">The sequence shown here is derived from an EMBL/GenBank/DDBJ whole genome shotgun (WGS) entry which is preliminary data.</text>
</comment>
<evidence type="ECO:0000313" key="2">
    <source>
        <dbReference type="Proteomes" id="UP001154252"/>
    </source>
</evidence>
<dbReference type="Proteomes" id="UP001154252">
    <property type="component" value="Unassembled WGS sequence"/>
</dbReference>
<keyword evidence="2" id="KW-1185">Reference proteome</keyword>
<dbReference type="AlphaFoldDB" id="A0A9W4KFP8"/>
<name>A0A9W4KFP8_9EURO</name>
<accession>A0A9W4KFP8</accession>
<organism evidence="1 2">
    <name type="scientific">Penicillium egyptiacum</name>
    <dbReference type="NCBI Taxonomy" id="1303716"/>
    <lineage>
        <taxon>Eukaryota</taxon>
        <taxon>Fungi</taxon>
        <taxon>Dikarya</taxon>
        <taxon>Ascomycota</taxon>
        <taxon>Pezizomycotina</taxon>
        <taxon>Eurotiomycetes</taxon>
        <taxon>Eurotiomycetidae</taxon>
        <taxon>Eurotiales</taxon>
        <taxon>Aspergillaceae</taxon>
        <taxon>Penicillium</taxon>
    </lineage>
</organism>
<reference evidence="1" key="1">
    <citation type="submission" date="2021-07" db="EMBL/GenBank/DDBJ databases">
        <authorList>
            <person name="Branca A.L. A."/>
        </authorList>
    </citation>
    <scope>NUCLEOTIDE SEQUENCE</scope>
</reference>
<evidence type="ECO:0000313" key="1">
    <source>
        <dbReference type="EMBL" id="CAG8897264.1"/>
    </source>
</evidence>
<proteinExistence type="predicted"/>